<dbReference type="Proteomes" id="UP000035425">
    <property type="component" value="Unassembled WGS sequence"/>
</dbReference>
<dbReference type="SMART" id="SM00421">
    <property type="entry name" value="HTH_LUXR"/>
    <property type="match status" value="1"/>
</dbReference>
<protein>
    <submittedName>
        <fullName evidence="4">LuxR family transcriptional regulator</fullName>
    </submittedName>
</protein>
<dbReference type="InterPro" id="IPR036388">
    <property type="entry name" value="WH-like_DNA-bd_sf"/>
</dbReference>
<dbReference type="Gene3D" id="1.10.10.10">
    <property type="entry name" value="Winged helix-like DNA-binding domain superfamily/Winged helix DNA-binding domain"/>
    <property type="match status" value="1"/>
</dbReference>
<feature type="domain" description="HTH luxR-type" evidence="3">
    <location>
        <begin position="836"/>
        <end position="898"/>
    </location>
</feature>
<dbReference type="PANTHER" id="PTHR16305:SF28">
    <property type="entry name" value="GUANYLATE CYCLASE DOMAIN-CONTAINING PROTEIN"/>
    <property type="match status" value="1"/>
</dbReference>
<evidence type="ECO:0000256" key="1">
    <source>
        <dbReference type="ARBA" id="ARBA00022741"/>
    </source>
</evidence>
<dbReference type="SUPFAM" id="SSF46894">
    <property type="entry name" value="C-terminal effector domain of the bipartite response regulators"/>
    <property type="match status" value="1"/>
</dbReference>
<sequence length="898" mass="96060">MDPMHREQRAVADRLSPAPADLPPAAWPLIGRDTELDALTHALTGAAPHSVIIVGPAGVGKTRLAREAMLIAAAAGHEARWVTATRSVARAPFGAFAPLLAVPEPRDGLGPADSFEGLLRRTAYALVNHGGVGRLLLFVDDAQLLDEASAGLIQQLVSADAVLVVATVRAEEPTPAAVTSLWKDDLAIRLRLSDLADSVIDDLLTVVLGDQVDRATVAELTARCQGNVLFLRELVRGALADGTLVRHGGVWRMTGAPAPSDRIVEFVGARLAGLSPDARALLELTAYGEPLGGAELDALGDERLVEKLEREGLLVSAFDSRRLQIRLGHPIYADVLRAQTSAVRVGAMARALATIVERTGCRRRDDLLRIGLWRLDGGGGQPDVLLEAARAARWHYDFPLAERLARAAVEAGTGFDGRLLAAQTAALQGRGEAAEQDLAELAGCVANDEERARAAIARIDVLWLSLGRMQDGLRIAEDAEATIADVGLRTEVSSHRAGLVLGSEGPRAAVRVLEPLLAEARGRSLVWMGVVGAFSLGRLGRLREGLDLADRAYAAGVTLTEPDDWYPWFNLHGRCELLVQAGRFVDAERLAREQHQRGLDEGSSEARAWFLWNLSRTVRDRGNVRTATRDAREAATLLHRLGRLGVQHTLLSLLAQAQALAGDAAAARRSLAAIDALGIEQPRWSWTDHLAAQAWTAVAEGRITQGRDLLARATQVGEQIGDRTGAAAALHDIGRLGTPRRVVDHLVALARELEGDLVAARAAHVVALAEDDPRALDAVATTFEHLDAELLAAEAAADAAVAWRRAGDVHRADAGLHRAAALAARCKGAVTPALAPIESRVQLTDAERETALLAAAGHTDRDIAAELQLSVRTVGNRLQRIYHKLGVSRRTDLARFLR</sequence>
<proteinExistence type="predicted"/>
<name>A0ABR5F1S3_9ACTN</name>
<dbReference type="InterPro" id="IPR000792">
    <property type="entry name" value="Tscrpt_reg_LuxR_C"/>
</dbReference>
<keyword evidence="5" id="KW-1185">Reference proteome</keyword>
<dbReference type="Pfam" id="PF00196">
    <property type="entry name" value="GerE"/>
    <property type="match status" value="1"/>
</dbReference>
<accession>A0ABR5F1S3</accession>
<dbReference type="InterPro" id="IPR027417">
    <property type="entry name" value="P-loop_NTPase"/>
</dbReference>
<gene>
    <name evidence="4" type="ORF">FrCorBMG51_16965</name>
</gene>
<evidence type="ECO:0000256" key="2">
    <source>
        <dbReference type="ARBA" id="ARBA00022840"/>
    </source>
</evidence>
<dbReference type="CDD" id="cd06170">
    <property type="entry name" value="LuxR_C_like"/>
    <property type="match status" value="1"/>
</dbReference>
<dbReference type="InterPro" id="IPR041664">
    <property type="entry name" value="AAA_16"/>
</dbReference>
<evidence type="ECO:0000313" key="4">
    <source>
        <dbReference type="EMBL" id="KLL10658.1"/>
    </source>
</evidence>
<dbReference type="PROSITE" id="PS50043">
    <property type="entry name" value="HTH_LUXR_2"/>
    <property type="match status" value="1"/>
</dbReference>
<organism evidence="4 5">
    <name type="scientific">Protofrankia coriariae</name>
    <dbReference type="NCBI Taxonomy" id="1562887"/>
    <lineage>
        <taxon>Bacteria</taxon>
        <taxon>Bacillati</taxon>
        <taxon>Actinomycetota</taxon>
        <taxon>Actinomycetes</taxon>
        <taxon>Frankiales</taxon>
        <taxon>Frankiaceae</taxon>
        <taxon>Protofrankia</taxon>
    </lineage>
</organism>
<dbReference type="PRINTS" id="PR00038">
    <property type="entry name" value="HTHLUXR"/>
</dbReference>
<dbReference type="SUPFAM" id="SSF52540">
    <property type="entry name" value="P-loop containing nucleoside triphosphate hydrolases"/>
    <property type="match status" value="1"/>
</dbReference>
<dbReference type="Pfam" id="PF13191">
    <property type="entry name" value="AAA_16"/>
    <property type="match status" value="1"/>
</dbReference>
<reference evidence="4 5" key="1">
    <citation type="submission" date="2014-12" db="EMBL/GenBank/DDBJ databases">
        <title>Frankia sp. BMG5.1 draft genome.</title>
        <authorList>
            <person name="Gtari M."/>
            <person name="Ghodhbane-Gtari F."/>
            <person name="Nouioui I."/>
            <person name="Ktari A."/>
            <person name="Hezbri K."/>
            <person name="Mimouni W."/>
            <person name="Sbissi I."/>
            <person name="Ayari A."/>
            <person name="Yamanaka T."/>
            <person name="Normand P."/>
            <person name="Tisa L.S."/>
            <person name="Boudabous A."/>
        </authorList>
    </citation>
    <scope>NUCLEOTIDE SEQUENCE [LARGE SCALE GENOMIC DNA]</scope>
    <source>
        <strain evidence="4 5">BMG5.1</strain>
    </source>
</reference>
<evidence type="ECO:0000313" key="5">
    <source>
        <dbReference type="Proteomes" id="UP000035425"/>
    </source>
</evidence>
<dbReference type="EMBL" id="JWIO01000028">
    <property type="protein sequence ID" value="KLL10658.1"/>
    <property type="molecule type" value="Genomic_DNA"/>
</dbReference>
<evidence type="ECO:0000259" key="3">
    <source>
        <dbReference type="PROSITE" id="PS50043"/>
    </source>
</evidence>
<dbReference type="InterPro" id="IPR003593">
    <property type="entry name" value="AAA+_ATPase"/>
</dbReference>
<dbReference type="InterPro" id="IPR016032">
    <property type="entry name" value="Sig_transdc_resp-reg_C-effctor"/>
</dbReference>
<dbReference type="PANTHER" id="PTHR16305">
    <property type="entry name" value="TESTICULAR SOLUBLE ADENYLYL CYCLASE"/>
    <property type="match status" value="1"/>
</dbReference>
<dbReference type="SMART" id="SM00382">
    <property type="entry name" value="AAA"/>
    <property type="match status" value="1"/>
</dbReference>
<comment type="caution">
    <text evidence="4">The sequence shown here is derived from an EMBL/GenBank/DDBJ whole genome shotgun (WGS) entry which is preliminary data.</text>
</comment>
<keyword evidence="2" id="KW-0067">ATP-binding</keyword>
<keyword evidence="1" id="KW-0547">Nucleotide-binding</keyword>
<dbReference type="Gene3D" id="3.40.50.300">
    <property type="entry name" value="P-loop containing nucleotide triphosphate hydrolases"/>
    <property type="match status" value="1"/>
</dbReference>